<name>A0ABW1ALV5_9RHOO</name>
<dbReference type="Proteomes" id="UP001595974">
    <property type="component" value="Unassembled WGS sequence"/>
</dbReference>
<dbReference type="EMBL" id="JBHSOG010000008">
    <property type="protein sequence ID" value="MFC5768240.1"/>
    <property type="molecule type" value="Genomic_DNA"/>
</dbReference>
<evidence type="ECO:0000313" key="4">
    <source>
        <dbReference type="Proteomes" id="UP001595974"/>
    </source>
</evidence>
<organism evidence="3 4">
    <name type="scientific">Thauera sinica</name>
    <dbReference type="NCBI Taxonomy" id="2665146"/>
    <lineage>
        <taxon>Bacteria</taxon>
        <taxon>Pseudomonadati</taxon>
        <taxon>Pseudomonadota</taxon>
        <taxon>Betaproteobacteria</taxon>
        <taxon>Rhodocyclales</taxon>
        <taxon>Zoogloeaceae</taxon>
        <taxon>Thauera</taxon>
    </lineage>
</organism>
<protein>
    <submittedName>
        <fullName evidence="3">FecR/PupR family sigma factor regulator</fullName>
    </submittedName>
</protein>
<evidence type="ECO:0000313" key="3">
    <source>
        <dbReference type="EMBL" id="MFC5768240.1"/>
    </source>
</evidence>
<dbReference type="Pfam" id="PF16220">
    <property type="entry name" value="DUF4880"/>
    <property type="match status" value="1"/>
</dbReference>
<accession>A0ABW1ALV5</accession>
<reference evidence="4" key="1">
    <citation type="journal article" date="2019" name="Int. J. Syst. Evol. Microbiol.">
        <title>The Global Catalogue of Microorganisms (GCM) 10K type strain sequencing project: providing services to taxonomists for standard genome sequencing and annotation.</title>
        <authorList>
            <consortium name="The Broad Institute Genomics Platform"/>
            <consortium name="The Broad Institute Genome Sequencing Center for Infectious Disease"/>
            <person name="Wu L."/>
            <person name="Ma J."/>
        </authorList>
    </citation>
    <scope>NUCLEOTIDE SEQUENCE [LARGE SCALE GENOMIC DNA]</scope>
    <source>
        <strain evidence="4">SHR3</strain>
    </source>
</reference>
<feature type="domain" description="FecR N-terminal" evidence="2">
    <location>
        <begin position="13"/>
        <end position="55"/>
    </location>
</feature>
<comment type="caution">
    <text evidence="3">The sequence shown here is derived from an EMBL/GenBank/DDBJ whole genome shotgun (WGS) entry which is preliminary data.</text>
</comment>
<evidence type="ECO:0000259" key="2">
    <source>
        <dbReference type="Pfam" id="PF16220"/>
    </source>
</evidence>
<dbReference type="InterPro" id="IPR032623">
    <property type="entry name" value="FecR_N"/>
</dbReference>
<keyword evidence="4" id="KW-1185">Reference proteome</keyword>
<feature type="region of interest" description="Disordered" evidence="1">
    <location>
        <begin position="61"/>
        <end position="81"/>
    </location>
</feature>
<feature type="compositionally biased region" description="Low complexity" evidence="1">
    <location>
        <begin position="68"/>
        <end position="81"/>
    </location>
</feature>
<evidence type="ECO:0000256" key="1">
    <source>
        <dbReference type="SAM" id="MobiDB-lite"/>
    </source>
</evidence>
<sequence>MSNNSQSDDPCWEAAWRWVQRQHEAGVSDEAFNAELIQWLQADPANRRAYEEASRIWTLSGLVPPANDLPDSTDPTRSTDD</sequence>
<gene>
    <name evidence="3" type="ORF">ACFPTN_02515</name>
</gene>
<dbReference type="RefSeq" id="WP_096445848.1">
    <property type="nucleotide sequence ID" value="NZ_JBHSOG010000008.1"/>
</dbReference>
<proteinExistence type="predicted"/>